<dbReference type="SMART" id="SM00493">
    <property type="entry name" value="TOPRIM"/>
    <property type="match status" value="1"/>
</dbReference>
<evidence type="ECO:0000256" key="5">
    <source>
        <dbReference type="ARBA" id="ARBA00022705"/>
    </source>
</evidence>
<dbReference type="Gene3D" id="3.90.580.10">
    <property type="entry name" value="Zinc finger, CHC2-type domain"/>
    <property type="match status" value="1"/>
</dbReference>
<evidence type="ECO:0000313" key="11">
    <source>
        <dbReference type="EMBL" id="OGN08614.1"/>
    </source>
</evidence>
<dbReference type="SUPFAM" id="SSF57783">
    <property type="entry name" value="Zinc beta-ribbon"/>
    <property type="match status" value="1"/>
</dbReference>
<dbReference type="PANTHER" id="PTHR30313">
    <property type="entry name" value="DNA PRIMASE"/>
    <property type="match status" value="1"/>
</dbReference>
<dbReference type="InterPro" id="IPR050219">
    <property type="entry name" value="DnaG_primase"/>
</dbReference>
<evidence type="ECO:0000256" key="3">
    <source>
        <dbReference type="ARBA" id="ARBA00022679"/>
    </source>
</evidence>
<evidence type="ECO:0000259" key="10">
    <source>
        <dbReference type="PROSITE" id="PS50880"/>
    </source>
</evidence>
<evidence type="ECO:0000256" key="1">
    <source>
        <dbReference type="ARBA" id="ARBA00022478"/>
    </source>
</evidence>
<dbReference type="GO" id="GO:0003899">
    <property type="term" value="F:DNA-directed RNA polymerase activity"/>
    <property type="evidence" value="ECO:0007669"/>
    <property type="project" value="InterPro"/>
</dbReference>
<keyword evidence="7" id="KW-0863">Zinc-finger</keyword>
<sequence length="882" mass="99561">MQEDLFGIFKPVGLADINSLPNPSFRDWAQRRFKEGTLNDVLVGLVRTGVAVDTKEALKLLGIRSVTTRLPEKASLITLTDLGLNPVKKFNISAYPLYQKGEINLQRYLGGLSHALMVNFCRMQSSTSGTLKTTNFQLPLFDYECREAEQPELVGLSEATDNINEDDLISALKRVWSEISETMKAPDFIEGYYRSAKHLETFLNLTQVYTGVIFRQEFYKTDIFGRWLWLNAMLTWANAFINLTEGNLPCPTIHEIRVCNRDLGISGGRIDGVEILSENKVFSGSVNDTKLASIGQIAKCLGGKPGACGALRVIDWKFAIGDMIKNKDSAKRPISPEAVSKSPFEKHRRQIERYLTLGFLDERFACKTNFNESDHFWNERTAIEEGLIVYLFPTSPPTIHRVSLTAEERRKVFVRDIASCWDEAGRQALIRQIDSRCRSLFSSRRETHDKTAGQSCLPDQDPNCSLPIVSVVNRHRVFVDKDNIIEDRNGKYVLHLDRLISCMESGTLKASSAFTLPRGGLVCCPVHEDKRPSLSVRPLDGFFYCFARSCKISGRLLLNSMPREIQAVISPESWVKRKELFKDLFIPDEHHNVLKQTQLLLQEQFYESNGERYIREERGIDPDLAYEMGAGFGNSDVISVILDQGISLEELATVGLVRFSSRISSGRGLCPLLRRRGMSLGEIKKEIGRTAGDKTLYGFPYFALEGRVTFPLKVKMKYTNIYGRSVFPNAKVPHIKLSSENSGIRHGAFNEEIIYSEKCGEVVVVEGVFDALSLKQMFLLDSLAVIGTKNNLIAELMAQSGKNVAIALDNDHGGREDAVRLKKALLQSSKFKGKVRDFTQSFISGLYGRELEVRHRGLSDWRDTLDWDDWNTLLLRHGKWLS</sequence>
<evidence type="ECO:0000256" key="9">
    <source>
        <dbReference type="ARBA" id="ARBA00023163"/>
    </source>
</evidence>
<reference evidence="11 12" key="1">
    <citation type="journal article" date="2016" name="Nat. Commun.">
        <title>Thousands of microbial genomes shed light on interconnected biogeochemical processes in an aquifer system.</title>
        <authorList>
            <person name="Anantharaman K."/>
            <person name="Brown C.T."/>
            <person name="Hug L.A."/>
            <person name="Sharon I."/>
            <person name="Castelle C.J."/>
            <person name="Probst A.J."/>
            <person name="Thomas B.C."/>
            <person name="Singh A."/>
            <person name="Wilkins M.J."/>
            <person name="Karaoz U."/>
            <person name="Brodie E.L."/>
            <person name="Williams K.H."/>
            <person name="Hubbard S.S."/>
            <person name="Banfield J.F."/>
        </authorList>
    </citation>
    <scope>NUCLEOTIDE SEQUENCE [LARGE SCALE GENOMIC DNA]</scope>
</reference>
<dbReference type="GO" id="GO:0008270">
    <property type="term" value="F:zinc ion binding"/>
    <property type="evidence" value="ECO:0007669"/>
    <property type="project" value="UniProtKB-KW"/>
</dbReference>
<evidence type="ECO:0000313" key="12">
    <source>
        <dbReference type="Proteomes" id="UP000177167"/>
    </source>
</evidence>
<keyword evidence="6" id="KW-0479">Metal-binding</keyword>
<evidence type="ECO:0000256" key="7">
    <source>
        <dbReference type="ARBA" id="ARBA00022771"/>
    </source>
</evidence>
<dbReference type="PROSITE" id="PS50880">
    <property type="entry name" value="TOPRIM"/>
    <property type="match status" value="1"/>
</dbReference>
<dbReference type="InterPro" id="IPR036977">
    <property type="entry name" value="DNA_primase_Znf_CHC2"/>
</dbReference>
<dbReference type="InterPro" id="IPR002694">
    <property type="entry name" value="Znf_CHC2"/>
</dbReference>
<evidence type="ECO:0000256" key="8">
    <source>
        <dbReference type="ARBA" id="ARBA00022833"/>
    </source>
</evidence>
<evidence type="ECO:0000256" key="4">
    <source>
        <dbReference type="ARBA" id="ARBA00022695"/>
    </source>
</evidence>
<comment type="caution">
    <text evidence="11">The sequence shown here is derived from an EMBL/GenBank/DDBJ whole genome shotgun (WGS) entry which is preliminary data.</text>
</comment>
<dbReference type="EMBL" id="MGJP01000058">
    <property type="protein sequence ID" value="OGN08614.1"/>
    <property type="molecule type" value="Genomic_DNA"/>
</dbReference>
<dbReference type="CDD" id="cd01029">
    <property type="entry name" value="TOPRIM_primases"/>
    <property type="match status" value="1"/>
</dbReference>
<proteinExistence type="predicted"/>
<dbReference type="InterPro" id="IPR034154">
    <property type="entry name" value="TOPRIM_DnaG/twinkle"/>
</dbReference>
<dbReference type="AlphaFoldDB" id="A0A1F8F638"/>
<keyword evidence="9" id="KW-0804">Transcription</keyword>
<dbReference type="GO" id="GO:0005737">
    <property type="term" value="C:cytoplasm"/>
    <property type="evidence" value="ECO:0007669"/>
    <property type="project" value="TreeGrafter"/>
</dbReference>
<keyword evidence="8" id="KW-0862">Zinc</keyword>
<evidence type="ECO:0000256" key="2">
    <source>
        <dbReference type="ARBA" id="ARBA00022515"/>
    </source>
</evidence>
<dbReference type="PANTHER" id="PTHR30313:SF2">
    <property type="entry name" value="DNA PRIMASE"/>
    <property type="match status" value="1"/>
</dbReference>
<dbReference type="GO" id="GO:0000428">
    <property type="term" value="C:DNA-directed RNA polymerase complex"/>
    <property type="evidence" value="ECO:0007669"/>
    <property type="project" value="UniProtKB-KW"/>
</dbReference>
<dbReference type="Pfam" id="PF13155">
    <property type="entry name" value="Toprim_2"/>
    <property type="match status" value="1"/>
</dbReference>
<dbReference type="GO" id="GO:0003677">
    <property type="term" value="F:DNA binding"/>
    <property type="evidence" value="ECO:0007669"/>
    <property type="project" value="InterPro"/>
</dbReference>
<keyword evidence="5" id="KW-0235">DNA replication</keyword>
<gene>
    <name evidence="11" type="ORF">A3J46_02835</name>
</gene>
<name>A0A1F8F638_9BACT</name>
<keyword evidence="2" id="KW-0639">Primosome</keyword>
<dbReference type="Gene3D" id="3.40.1360.10">
    <property type="match status" value="1"/>
</dbReference>
<keyword evidence="1" id="KW-0240">DNA-directed RNA polymerase</keyword>
<dbReference type="GO" id="GO:1990077">
    <property type="term" value="C:primosome complex"/>
    <property type="evidence" value="ECO:0007669"/>
    <property type="project" value="UniProtKB-KW"/>
</dbReference>
<keyword evidence="4" id="KW-0548">Nucleotidyltransferase</keyword>
<organism evidence="11 12">
    <name type="scientific">Candidatus Yanofskybacteria bacterium RIFCSPHIGHO2_02_FULL_41_11</name>
    <dbReference type="NCBI Taxonomy" id="1802675"/>
    <lineage>
        <taxon>Bacteria</taxon>
        <taxon>Candidatus Yanofskyibacteriota</taxon>
    </lineage>
</organism>
<evidence type="ECO:0000256" key="6">
    <source>
        <dbReference type="ARBA" id="ARBA00022723"/>
    </source>
</evidence>
<keyword evidence="3" id="KW-0808">Transferase</keyword>
<accession>A0A1F8F638</accession>
<dbReference type="SUPFAM" id="SSF56731">
    <property type="entry name" value="DNA primase core"/>
    <property type="match status" value="1"/>
</dbReference>
<dbReference type="InterPro" id="IPR006171">
    <property type="entry name" value="TOPRIM_dom"/>
</dbReference>
<dbReference type="Pfam" id="PF01807">
    <property type="entry name" value="Zn_ribbon_DnaG"/>
    <property type="match status" value="1"/>
</dbReference>
<protein>
    <recommendedName>
        <fullName evidence="10">Toprim domain-containing protein</fullName>
    </recommendedName>
</protein>
<feature type="domain" description="Toprim" evidence="10">
    <location>
        <begin position="760"/>
        <end position="843"/>
    </location>
</feature>
<dbReference type="GO" id="GO:0006269">
    <property type="term" value="P:DNA replication, synthesis of primer"/>
    <property type="evidence" value="ECO:0007669"/>
    <property type="project" value="UniProtKB-KW"/>
</dbReference>
<dbReference type="Proteomes" id="UP000177167">
    <property type="component" value="Unassembled WGS sequence"/>
</dbReference>